<dbReference type="InterPro" id="IPR006675">
    <property type="entry name" value="HDIG_dom"/>
</dbReference>
<dbReference type="PANTHER" id="PTHR43155:SF2">
    <property type="entry name" value="CYCLIC DI-GMP PHOSPHODIESTERASE PA4108"/>
    <property type="match status" value="1"/>
</dbReference>
<dbReference type="PANTHER" id="PTHR43155">
    <property type="entry name" value="CYCLIC DI-GMP PHOSPHODIESTERASE PA4108-RELATED"/>
    <property type="match status" value="1"/>
</dbReference>
<gene>
    <name evidence="2" type="ORF">ISU02_12040</name>
</gene>
<dbReference type="CDD" id="cd00077">
    <property type="entry name" value="HDc"/>
    <property type="match status" value="1"/>
</dbReference>
<proteinExistence type="predicted"/>
<dbReference type="SUPFAM" id="SSF109604">
    <property type="entry name" value="HD-domain/PDEase-like"/>
    <property type="match status" value="1"/>
</dbReference>
<feature type="domain" description="HD-GYP" evidence="1">
    <location>
        <begin position="110"/>
        <end position="306"/>
    </location>
</feature>
<name>A0ABR9ZV40_9FIRM</name>
<keyword evidence="3" id="KW-1185">Reference proteome</keyword>
<reference evidence="2 3" key="1">
    <citation type="submission" date="2020-11" db="EMBL/GenBank/DDBJ databases">
        <title>Fusibacter basophilias sp. nov.</title>
        <authorList>
            <person name="Qiu D."/>
        </authorList>
    </citation>
    <scope>NUCLEOTIDE SEQUENCE [LARGE SCALE GENOMIC DNA]</scope>
    <source>
        <strain evidence="2 3">Q10-2</strain>
    </source>
</reference>
<evidence type="ECO:0000313" key="3">
    <source>
        <dbReference type="Proteomes" id="UP000614200"/>
    </source>
</evidence>
<dbReference type="Gene3D" id="1.10.3210.10">
    <property type="entry name" value="Hypothetical protein af1432"/>
    <property type="match status" value="1"/>
</dbReference>
<evidence type="ECO:0000313" key="2">
    <source>
        <dbReference type="EMBL" id="MBF4693841.1"/>
    </source>
</evidence>
<dbReference type="Pfam" id="PF13487">
    <property type="entry name" value="HD_5"/>
    <property type="match status" value="1"/>
</dbReference>
<evidence type="ECO:0000259" key="1">
    <source>
        <dbReference type="PROSITE" id="PS51832"/>
    </source>
</evidence>
<dbReference type="EMBL" id="JADKNH010000007">
    <property type="protein sequence ID" value="MBF4693841.1"/>
    <property type="molecule type" value="Genomic_DNA"/>
</dbReference>
<comment type="caution">
    <text evidence="2">The sequence shown here is derived from an EMBL/GenBank/DDBJ whole genome shotgun (WGS) entry which is preliminary data.</text>
</comment>
<dbReference type="PROSITE" id="PS51832">
    <property type="entry name" value="HD_GYP"/>
    <property type="match status" value="1"/>
</dbReference>
<dbReference type="RefSeq" id="WP_194702085.1">
    <property type="nucleotide sequence ID" value="NZ_JADKNH010000007.1"/>
</dbReference>
<sequence>MRLKSIERVEPGDKLGKAVYDDKCQLLLARGVNLTFKYIERLKQASIHCVYIEDYLSEGLEFENVIPDEIKVRSITAVKNVFKEVTERKGVSLSTRGVDAIKDIVDQMMDMIFQNRDTLYVMTELMGTDMYTYNHSAEVAILSMLVAKSLGLNGQYIQKVGIGAMLHDIGKMKIPNEVLNKRDPLTPSELDQVREHAKLGYELLKDSDAVSPISRQIVLLHHEKMDGKGYPMMLDSDDIPVHVRIVTICDIFNALVSNRSYREKMNIDMALEIIRTEAVYQLDREIYYHLIKVVNIYPVGTVVELSNGKMGIVIKENKDAQTRPIVQVIKDKKKAEILNLLNDLTLFISKTIEL</sequence>
<accession>A0ABR9ZV40</accession>
<dbReference type="NCBIfam" id="TIGR00277">
    <property type="entry name" value="HDIG"/>
    <property type="match status" value="1"/>
</dbReference>
<protein>
    <submittedName>
        <fullName evidence="2">HD-GYP domain-containing protein</fullName>
    </submittedName>
</protein>
<organism evidence="2 3">
    <name type="scientific">Fusibacter ferrireducens</name>
    <dbReference type="NCBI Taxonomy" id="2785058"/>
    <lineage>
        <taxon>Bacteria</taxon>
        <taxon>Bacillati</taxon>
        <taxon>Bacillota</taxon>
        <taxon>Clostridia</taxon>
        <taxon>Eubacteriales</taxon>
        <taxon>Eubacteriales Family XII. Incertae Sedis</taxon>
        <taxon>Fusibacter</taxon>
    </lineage>
</organism>
<dbReference type="InterPro" id="IPR003607">
    <property type="entry name" value="HD/PDEase_dom"/>
</dbReference>
<dbReference type="SMART" id="SM00471">
    <property type="entry name" value="HDc"/>
    <property type="match status" value="1"/>
</dbReference>
<dbReference type="InterPro" id="IPR037522">
    <property type="entry name" value="HD_GYP_dom"/>
</dbReference>
<dbReference type="Proteomes" id="UP000614200">
    <property type="component" value="Unassembled WGS sequence"/>
</dbReference>